<dbReference type="RefSeq" id="WP_173122272.1">
    <property type="nucleotide sequence ID" value="NZ_JABRWJ010000002.1"/>
</dbReference>
<dbReference type="InterPro" id="IPR000120">
    <property type="entry name" value="Amidase"/>
</dbReference>
<accession>A0ABX2EET6</accession>
<dbReference type="InterPro" id="IPR036928">
    <property type="entry name" value="AS_sf"/>
</dbReference>
<evidence type="ECO:0000313" key="4">
    <source>
        <dbReference type="Proteomes" id="UP000737171"/>
    </source>
</evidence>
<feature type="domain" description="Amidase" evidence="2">
    <location>
        <begin position="31"/>
        <end position="451"/>
    </location>
</feature>
<proteinExistence type="predicted"/>
<comment type="caution">
    <text evidence="3">The sequence shown here is derived from an EMBL/GenBank/DDBJ whole genome shotgun (WGS) entry which is preliminary data.</text>
</comment>
<dbReference type="Gene3D" id="3.90.1300.10">
    <property type="entry name" value="Amidase signature (AS) domain"/>
    <property type="match status" value="1"/>
</dbReference>
<reference evidence="3 4" key="1">
    <citation type="submission" date="2020-05" db="EMBL/GenBank/DDBJ databases">
        <title>Aquincola sp. isolate from soil.</title>
        <authorList>
            <person name="Han J."/>
            <person name="Kim D.-U."/>
        </authorList>
    </citation>
    <scope>NUCLEOTIDE SEQUENCE [LARGE SCALE GENOMIC DNA]</scope>
    <source>
        <strain evidence="3 4">S2</strain>
    </source>
</reference>
<evidence type="ECO:0000256" key="1">
    <source>
        <dbReference type="SAM" id="MobiDB-lite"/>
    </source>
</evidence>
<feature type="region of interest" description="Disordered" evidence="1">
    <location>
        <begin position="472"/>
        <end position="493"/>
    </location>
</feature>
<dbReference type="InterPro" id="IPR020556">
    <property type="entry name" value="Amidase_CS"/>
</dbReference>
<dbReference type="PANTHER" id="PTHR11895">
    <property type="entry name" value="TRANSAMIDASE"/>
    <property type="match status" value="1"/>
</dbReference>
<dbReference type="InterPro" id="IPR023631">
    <property type="entry name" value="Amidase_dom"/>
</dbReference>
<name>A0ABX2EET6_9BURK</name>
<dbReference type="PANTHER" id="PTHR11895:SF76">
    <property type="entry name" value="INDOLEACETAMIDE HYDROLASE"/>
    <property type="match status" value="1"/>
</dbReference>
<dbReference type="Proteomes" id="UP000737171">
    <property type="component" value="Unassembled WGS sequence"/>
</dbReference>
<organism evidence="3 4">
    <name type="scientific">Pseudaquabacterium terrae</name>
    <dbReference type="NCBI Taxonomy" id="2732868"/>
    <lineage>
        <taxon>Bacteria</taxon>
        <taxon>Pseudomonadati</taxon>
        <taxon>Pseudomonadota</taxon>
        <taxon>Betaproteobacteria</taxon>
        <taxon>Burkholderiales</taxon>
        <taxon>Sphaerotilaceae</taxon>
        <taxon>Pseudaquabacterium</taxon>
    </lineage>
</organism>
<dbReference type="SUPFAM" id="SSF75304">
    <property type="entry name" value="Amidase signature (AS) enzymes"/>
    <property type="match status" value="1"/>
</dbReference>
<dbReference type="EMBL" id="JABRWJ010000002">
    <property type="protein sequence ID" value="NRF67126.1"/>
    <property type="molecule type" value="Genomic_DNA"/>
</dbReference>
<sequence length="493" mass="52371">MPHLLDASTPATLPASTQRRLIGAKQLSPVELLDDCIARITTFEPAVNALCATDFDRARAAARAAEAAVMRGEPLGALHGLPVGIKDLEDTAGLRTTYGNIAFRNHVPTADCLLVQRLKAAGAIVLAKTNTPDSGAGANTRNAVWGATGNPFDPTLNAGGSSGGSAAALALDYLPLATGSDLGGSLRTPAALCGIVGFRPSLGVVPSERRALGFGTLWATGPMARSVGDLELMLRAISGFDARDPWSGARFEPLPLPDLSRLSIGFSEDFGACAVDDDIRRVFRHRLAAIAPRVGRLEAVDFPYGDADRAFDVLRAEGFLADQLPAWRERPESLSPNVRANLELAAGFTLADRAAAGAEQARLQRALAALLERHDLIVAPVTPLSPFPWTQWFADTVQGRPQRNYYHWLALTYVITLTSHPALALPCGRDERGLPFGLQLIGRLHGDAPLLAAARAFEAAFAADPVLARPRPDLAALRTPRPELKSIVTDPPT</sequence>
<evidence type="ECO:0000313" key="3">
    <source>
        <dbReference type="EMBL" id="NRF67126.1"/>
    </source>
</evidence>
<protein>
    <submittedName>
        <fullName evidence="3">Amidase</fullName>
    </submittedName>
</protein>
<dbReference type="Pfam" id="PF01425">
    <property type="entry name" value="Amidase"/>
    <property type="match status" value="1"/>
</dbReference>
<evidence type="ECO:0000259" key="2">
    <source>
        <dbReference type="Pfam" id="PF01425"/>
    </source>
</evidence>
<gene>
    <name evidence="3" type="ORF">HLB44_09045</name>
</gene>
<dbReference type="PROSITE" id="PS00571">
    <property type="entry name" value="AMIDASES"/>
    <property type="match status" value="1"/>
</dbReference>
<keyword evidence="4" id="KW-1185">Reference proteome</keyword>